<dbReference type="SUPFAM" id="SSF47240">
    <property type="entry name" value="Ferritin-like"/>
    <property type="match status" value="1"/>
</dbReference>
<dbReference type="AlphaFoldDB" id="A0A6H1PAN4"/>
<reference evidence="2 3" key="2">
    <citation type="submission" date="2020-04" db="EMBL/GenBank/DDBJ databases">
        <authorList>
            <person name="Fomenkov A."/>
            <person name="Anton B.P."/>
            <person name="Roberts R.J."/>
        </authorList>
    </citation>
    <scope>NUCLEOTIDE SEQUENCE [LARGE SCALE GENOMIC DNA]</scope>
    <source>
        <strain evidence="2 3">S2</strain>
    </source>
</reference>
<dbReference type="InterPro" id="IPR003251">
    <property type="entry name" value="Rr_diiron-bd_dom"/>
</dbReference>
<accession>A0A6H1PAN4</accession>
<dbReference type="Gene3D" id="1.20.5.420">
    <property type="entry name" value="Immunoglobulin FC, subunit C"/>
    <property type="match status" value="1"/>
</dbReference>
<dbReference type="EMBL" id="CP051128">
    <property type="protein sequence ID" value="QIZ10680.1"/>
    <property type="molecule type" value="Genomic_DNA"/>
</dbReference>
<organism evidence="2 3">
    <name type="scientific">Priestia megaterium</name>
    <name type="common">Bacillus megaterium</name>
    <dbReference type="NCBI Taxonomy" id="1404"/>
    <lineage>
        <taxon>Bacteria</taxon>
        <taxon>Bacillati</taxon>
        <taxon>Bacillota</taxon>
        <taxon>Bacilli</taxon>
        <taxon>Bacillales</taxon>
        <taxon>Bacillaceae</taxon>
        <taxon>Priestia</taxon>
    </lineage>
</organism>
<name>A0A6H1PAN4_PRIMG</name>
<dbReference type="Proteomes" id="UP000501868">
    <property type="component" value="Chromosome"/>
</dbReference>
<feature type="domain" description="Rubrerythrin diiron-binding" evidence="1">
    <location>
        <begin position="22"/>
        <end position="137"/>
    </location>
</feature>
<reference evidence="2 3" key="1">
    <citation type="submission" date="2020-04" db="EMBL/GenBank/DDBJ databases">
        <title>Genome-Wide Identification of 5-Methylcytosine Sites in Bacterial Genomes By High-Throughput Sequencing of MspJI Restriction Fragments.</title>
        <authorList>
            <person name="Wu V."/>
        </authorList>
    </citation>
    <scope>NUCLEOTIDE SEQUENCE [LARGE SCALE GENOMIC DNA]</scope>
    <source>
        <strain evidence="2 3">S2</strain>
    </source>
</reference>
<dbReference type="GO" id="GO:0016491">
    <property type="term" value="F:oxidoreductase activity"/>
    <property type="evidence" value="ECO:0007669"/>
    <property type="project" value="InterPro"/>
</dbReference>
<proteinExistence type="predicted"/>
<sequence length="146" mass="17363">MYPYTNYYDALYRQNNKLIRELEKAINGEYNAINCYEKLANLAPNEKEKSRILEIRQDESKHYQQFDQIYTRLTGRKSQPKISEECPEVYLNGLEFALQDEQTTVDFYMEVADGTSDPTIKEAFRRAAADEQNHAVWFLYYFTKNK</sequence>
<dbReference type="Pfam" id="PF02915">
    <property type="entry name" value="Rubrerythrin"/>
    <property type="match status" value="1"/>
</dbReference>
<dbReference type="GO" id="GO:0046872">
    <property type="term" value="F:metal ion binding"/>
    <property type="evidence" value="ECO:0007669"/>
    <property type="project" value="InterPro"/>
</dbReference>
<dbReference type="CDD" id="cd00657">
    <property type="entry name" value="Ferritin_like"/>
    <property type="match status" value="1"/>
</dbReference>
<dbReference type="Gene3D" id="1.20.120.660">
    <property type="entry name" value="IL-4 antagonist (De novo design) like domain"/>
    <property type="match status" value="1"/>
</dbReference>
<gene>
    <name evidence="2" type="ORF">HFZ78_31435</name>
</gene>
<dbReference type="PANTHER" id="PTHR33531:SF7">
    <property type="entry name" value="HYPOTHETICAL MEMBRANE PROTEIN, CONSERVED"/>
    <property type="match status" value="1"/>
</dbReference>
<dbReference type="PANTHER" id="PTHR33531">
    <property type="entry name" value="RUBRERYTHRIN SUBFAMILY"/>
    <property type="match status" value="1"/>
</dbReference>
<dbReference type="InterPro" id="IPR009078">
    <property type="entry name" value="Ferritin-like_SF"/>
</dbReference>
<evidence type="ECO:0000313" key="3">
    <source>
        <dbReference type="Proteomes" id="UP000501868"/>
    </source>
</evidence>
<evidence type="ECO:0000259" key="1">
    <source>
        <dbReference type="Pfam" id="PF02915"/>
    </source>
</evidence>
<protein>
    <submittedName>
        <fullName evidence="2">Ferritin-like domain-containing protein</fullName>
    </submittedName>
</protein>
<evidence type="ECO:0000313" key="2">
    <source>
        <dbReference type="EMBL" id="QIZ10680.1"/>
    </source>
</evidence>